<dbReference type="Gene3D" id="3.30.420.40">
    <property type="match status" value="1"/>
</dbReference>
<organism evidence="2 3">
    <name type="scientific">Trichodelitschia bisporula</name>
    <dbReference type="NCBI Taxonomy" id="703511"/>
    <lineage>
        <taxon>Eukaryota</taxon>
        <taxon>Fungi</taxon>
        <taxon>Dikarya</taxon>
        <taxon>Ascomycota</taxon>
        <taxon>Pezizomycotina</taxon>
        <taxon>Dothideomycetes</taxon>
        <taxon>Dothideomycetes incertae sedis</taxon>
        <taxon>Phaeotrichales</taxon>
        <taxon>Phaeotrichaceae</taxon>
        <taxon>Trichodelitschia</taxon>
    </lineage>
</organism>
<dbReference type="AlphaFoldDB" id="A0A6G1HHN5"/>
<dbReference type="Proteomes" id="UP000799640">
    <property type="component" value="Unassembled WGS sequence"/>
</dbReference>
<feature type="region of interest" description="Disordered" evidence="1">
    <location>
        <begin position="1"/>
        <end position="20"/>
    </location>
</feature>
<dbReference type="SUPFAM" id="SSF53067">
    <property type="entry name" value="Actin-like ATPase domain"/>
    <property type="match status" value="2"/>
</dbReference>
<dbReference type="CDD" id="cd10170">
    <property type="entry name" value="ASKHA_NBD_HSP70"/>
    <property type="match status" value="1"/>
</dbReference>
<dbReference type="PANTHER" id="PTHR14187:SF82">
    <property type="entry name" value="FAMILY CHAPERONE, PUTATIVE (AFU_ORTHOLOGUE AFUA_7G08575)-RELATED"/>
    <property type="match status" value="1"/>
</dbReference>
<name>A0A6G1HHN5_9PEZI</name>
<dbReference type="PANTHER" id="PTHR14187">
    <property type="entry name" value="ALPHA KINASE/ELONGATION FACTOR 2 KINASE"/>
    <property type="match status" value="1"/>
</dbReference>
<evidence type="ECO:0000313" key="2">
    <source>
        <dbReference type="EMBL" id="KAF2395573.1"/>
    </source>
</evidence>
<evidence type="ECO:0000313" key="3">
    <source>
        <dbReference type="Proteomes" id="UP000799640"/>
    </source>
</evidence>
<dbReference type="EMBL" id="ML996713">
    <property type="protein sequence ID" value="KAF2395573.1"/>
    <property type="molecule type" value="Genomic_DNA"/>
</dbReference>
<dbReference type="OrthoDB" id="2963168at2759"/>
<keyword evidence="3" id="KW-1185">Reference proteome</keyword>
<reference evidence="2" key="1">
    <citation type="journal article" date="2020" name="Stud. Mycol.">
        <title>101 Dothideomycetes genomes: a test case for predicting lifestyles and emergence of pathogens.</title>
        <authorList>
            <person name="Haridas S."/>
            <person name="Albert R."/>
            <person name="Binder M."/>
            <person name="Bloem J."/>
            <person name="Labutti K."/>
            <person name="Salamov A."/>
            <person name="Andreopoulos B."/>
            <person name="Baker S."/>
            <person name="Barry K."/>
            <person name="Bills G."/>
            <person name="Bluhm B."/>
            <person name="Cannon C."/>
            <person name="Castanera R."/>
            <person name="Culley D."/>
            <person name="Daum C."/>
            <person name="Ezra D."/>
            <person name="Gonzalez J."/>
            <person name="Henrissat B."/>
            <person name="Kuo A."/>
            <person name="Liang C."/>
            <person name="Lipzen A."/>
            <person name="Lutzoni F."/>
            <person name="Magnuson J."/>
            <person name="Mondo S."/>
            <person name="Nolan M."/>
            <person name="Ohm R."/>
            <person name="Pangilinan J."/>
            <person name="Park H.-J."/>
            <person name="Ramirez L."/>
            <person name="Alfaro M."/>
            <person name="Sun H."/>
            <person name="Tritt A."/>
            <person name="Yoshinaga Y."/>
            <person name="Zwiers L.-H."/>
            <person name="Turgeon B."/>
            <person name="Goodwin S."/>
            <person name="Spatafora J."/>
            <person name="Crous P."/>
            <person name="Grigoriev I."/>
        </authorList>
    </citation>
    <scope>NUCLEOTIDE SEQUENCE</scope>
    <source>
        <strain evidence="2">CBS 262.69</strain>
    </source>
</reference>
<proteinExistence type="predicted"/>
<protein>
    <recommendedName>
        <fullName evidence="4">Actin-like ATPase domain-containing protein</fullName>
    </recommendedName>
</protein>
<accession>A0A6G1HHN5</accession>
<evidence type="ECO:0000256" key="1">
    <source>
        <dbReference type="SAM" id="MobiDB-lite"/>
    </source>
</evidence>
<dbReference type="InterPro" id="IPR043129">
    <property type="entry name" value="ATPase_NBD"/>
</dbReference>
<gene>
    <name evidence="2" type="ORF">EJ06DRAFT_268430</name>
</gene>
<evidence type="ECO:0008006" key="4">
    <source>
        <dbReference type="Google" id="ProtNLM"/>
    </source>
</evidence>
<sequence length="674" mass="74498">MSSSSGAGKGPRGPSWSKKYAYPEGISLRTPIPRRRSSRISINEGIPARRELVPSTSEAMAASTGDAGPYVVVGIDYGTTFTGLAWAQISDDVSEPTLDQVQCFSDWPERKETKVPSVLSYSRSSGQYHQWGHSIDPATANVALQWTKLELQGRSPLKELEKLLELTKGMRLANKLQEGSTLDPPRHLARNDEDIIRDYLAKVARHWYRFVQSKQSHLLENVPVDVVVTHPAGWTYEAKNKTVRAVLGSFTNQMLPLLRNIFVTTEPEACALYTIRDLLGRDLNTLVGGDCFIVCDCGGGTVDLVAYQVECLDPLELKIIGAPAGAQCGATYVDRGFLRWLSRRITNVKLPPHDLGAGGHTAMSKVARVCLASFEPHKRAFASVDRGCTLQLPRGAVATPEYPDAIQAGMMRLTGADMKEIFSYSVDETVALIARQMGQVQSTISHGVHCQVTNVFMAGGFSENEYLLRSVKNWASGYQIDVKRAQDCWGGVAKGAVLKAIGMGAGIASKVWICRRSYGVCVSRSYENWRDFKQKAVKNAYHGQRQVTDQITWMVNKGDVIFPGDPLIQRYPIRLNFTKKHYEEGGKLSLDFTTTGMDDPPTVLRELPQGDSQVHNLAIDLSRIPVQNLQSGKRRSGVRHPYSAEVEAMIVVDKRVDVTIIHKHDVLAHFATNL</sequence>